<dbReference type="InterPro" id="IPR015946">
    <property type="entry name" value="KH_dom-like_a/b"/>
</dbReference>
<dbReference type="InterPro" id="IPR005662">
    <property type="entry name" value="GTPase_Era-like"/>
</dbReference>
<dbReference type="GO" id="GO:0043024">
    <property type="term" value="F:ribosomal small subunit binding"/>
    <property type="evidence" value="ECO:0007669"/>
    <property type="project" value="TreeGrafter"/>
</dbReference>
<proteinExistence type="predicted"/>
<dbReference type="Proteomes" id="UP000789390">
    <property type="component" value="Unassembled WGS sequence"/>
</dbReference>
<protein>
    <submittedName>
        <fullName evidence="2">Uncharacterized protein</fullName>
    </submittedName>
</protein>
<dbReference type="EMBL" id="CAKKLH010000212">
    <property type="protein sequence ID" value="CAH0106013.1"/>
    <property type="molecule type" value="Genomic_DNA"/>
</dbReference>
<dbReference type="InterPro" id="IPR009019">
    <property type="entry name" value="KH_sf_prok-type"/>
</dbReference>
<gene>
    <name evidence="2" type="ORF">DGAL_LOCUS9161</name>
</gene>
<dbReference type="Gene3D" id="3.40.50.300">
    <property type="entry name" value="P-loop containing nucleotide triphosphate hydrolases"/>
    <property type="match status" value="1"/>
</dbReference>
<feature type="compositionally biased region" description="Polar residues" evidence="1">
    <location>
        <begin position="130"/>
        <end position="141"/>
    </location>
</feature>
<dbReference type="PANTHER" id="PTHR42698">
    <property type="entry name" value="GTPASE ERA"/>
    <property type="match status" value="1"/>
</dbReference>
<dbReference type="InterPro" id="IPR027417">
    <property type="entry name" value="P-loop_NTPase"/>
</dbReference>
<name>A0A8J2RRG3_9CRUS</name>
<dbReference type="GO" id="GO:0005525">
    <property type="term" value="F:GTP binding"/>
    <property type="evidence" value="ECO:0007669"/>
    <property type="project" value="InterPro"/>
</dbReference>
<reference evidence="2" key="1">
    <citation type="submission" date="2021-11" db="EMBL/GenBank/DDBJ databases">
        <authorList>
            <person name="Schell T."/>
        </authorList>
    </citation>
    <scope>NUCLEOTIDE SEQUENCE</scope>
    <source>
        <strain evidence="2">M5</strain>
    </source>
</reference>
<dbReference type="SUPFAM" id="SSF52540">
    <property type="entry name" value="P-loop containing nucleoside triphosphate hydrolases"/>
    <property type="match status" value="1"/>
</dbReference>
<dbReference type="OrthoDB" id="8954335at2759"/>
<dbReference type="Gene3D" id="3.30.300.20">
    <property type="match status" value="1"/>
</dbReference>
<organism evidence="2 3">
    <name type="scientific">Daphnia galeata</name>
    <dbReference type="NCBI Taxonomy" id="27404"/>
    <lineage>
        <taxon>Eukaryota</taxon>
        <taxon>Metazoa</taxon>
        <taxon>Ecdysozoa</taxon>
        <taxon>Arthropoda</taxon>
        <taxon>Crustacea</taxon>
        <taxon>Branchiopoda</taxon>
        <taxon>Diplostraca</taxon>
        <taxon>Cladocera</taxon>
        <taxon>Anomopoda</taxon>
        <taxon>Daphniidae</taxon>
        <taxon>Daphnia</taxon>
    </lineage>
</organism>
<evidence type="ECO:0000256" key="1">
    <source>
        <dbReference type="SAM" id="MobiDB-lite"/>
    </source>
</evidence>
<dbReference type="GO" id="GO:0000028">
    <property type="term" value="P:ribosomal small subunit assembly"/>
    <property type="evidence" value="ECO:0007669"/>
    <property type="project" value="TreeGrafter"/>
</dbReference>
<feature type="region of interest" description="Disordered" evidence="1">
    <location>
        <begin position="111"/>
        <end position="141"/>
    </location>
</feature>
<dbReference type="GO" id="GO:0005759">
    <property type="term" value="C:mitochondrial matrix"/>
    <property type="evidence" value="ECO:0007669"/>
    <property type="project" value="TreeGrafter"/>
</dbReference>
<comment type="caution">
    <text evidence="2">The sequence shown here is derived from an EMBL/GenBank/DDBJ whole genome shotgun (WGS) entry which is preliminary data.</text>
</comment>
<dbReference type="AlphaFoldDB" id="A0A8J2RRG3"/>
<dbReference type="CDD" id="cd22534">
    <property type="entry name" value="KH-II_Era"/>
    <property type="match status" value="1"/>
</dbReference>
<dbReference type="PANTHER" id="PTHR42698:SF1">
    <property type="entry name" value="GTPASE ERA, MITOCHONDRIAL"/>
    <property type="match status" value="1"/>
</dbReference>
<dbReference type="GO" id="GO:0019843">
    <property type="term" value="F:rRNA binding"/>
    <property type="evidence" value="ECO:0007669"/>
    <property type="project" value="TreeGrafter"/>
</dbReference>
<keyword evidence="3" id="KW-1185">Reference proteome</keyword>
<evidence type="ECO:0000313" key="2">
    <source>
        <dbReference type="EMBL" id="CAH0106013.1"/>
    </source>
</evidence>
<evidence type="ECO:0000313" key="3">
    <source>
        <dbReference type="Proteomes" id="UP000789390"/>
    </source>
</evidence>
<accession>A0A8J2RRG3</accession>
<dbReference type="SUPFAM" id="SSF54814">
    <property type="entry name" value="Prokaryotic type KH domain (KH-domain type II)"/>
    <property type="match status" value="1"/>
</dbReference>
<sequence>MSKTVLIKDEAQIVFLDTPGLVAPSEAKQYNLEPSFIIDPEVALVNADLLLVLHDVSNKWTRRSLSPKILRLLHLYPDKESVLVLNKIDLLKEKRLLLDLTSNLSKGIIGGKSIASSPSPQKQRMHKQKNNTSDLNESNEQISELTPFENLSEREVLKRIEGQIGWSRFSRIFMISAIDGDGVSDIVDHLYKAAKPSRWKYNSSVVTDQNPHEMAIALMKGKLLDILNKELPYSVGVSIRFWEEDLSGTLKIVMALDCQKKFTAKIVVGTGGRTVVQLARETEQDLRNMFRKEVNLKLVVEPA</sequence>